<dbReference type="InterPro" id="IPR005829">
    <property type="entry name" value="Sugar_transporter_CS"/>
</dbReference>
<evidence type="ECO:0000256" key="3">
    <source>
        <dbReference type="ARBA" id="ARBA00022989"/>
    </source>
</evidence>
<feature type="transmembrane region" description="Helical" evidence="5">
    <location>
        <begin position="95"/>
        <end position="112"/>
    </location>
</feature>
<evidence type="ECO:0000313" key="8">
    <source>
        <dbReference type="Proteomes" id="UP001140562"/>
    </source>
</evidence>
<feature type="transmembrane region" description="Helical" evidence="5">
    <location>
        <begin position="124"/>
        <end position="144"/>
    </location>
</feature>
<dbReference type="GO" id="GO:0016020">
    <property type="term" value="C:membrane"/>
    <property type="evidence" value="ECO:0007669"/>
    <property type="project" value="UniProtKB-SubCell"/>
</dbReference>
<feature type="transmembrane region" description="Helical" evidence="5">
    <location>
        <begin position="36"/>
        <end position="55"/>
    </location>
</feature>
<reference evidence="7" key="1">
    <citation type="submission" date="2022-10" db="EMBL/GenBank/DDBJ databases">
        <title>Tapping the CABI collections for fungal endophytes: first genome assemblies for Collariella, Neodidymelliopsis, Ascochyta clinopodiicola, Didymella pomorum, Didymosphaeria variabile, Neocosmospora piperis and Neocucurbitaria cava.</title>
        <authorList>
            <person name="Hill R."/>
        </authorList>
    </citation>
    <scope>NUCLEOTIDE SEQUENCE</scope>
    <source>
        <strain evidence="7">IMI 360193</strain>
    </source>
</reference>
<name>A0A9W9BW77_9PLEO</name>
<dbReference type="EMBL" id="JAPEUV010000151">
    <property type="protein sequence ID" value="KAJ4331410.1"/>
    <property type="molecule type" value="Genomic_DNA"/>
</dbReference>
<sequence>MSHIESVMALSIYLLATAFGPLVIGPLSEVYGRKKILHASNIWFLVWNIVCGFARTKEVLIAARFLAGFGASSIFALAGGVLGDVWRPEQRGKSLGVFLLIPLLGAAVGPIIGGFMDGRTTWRWMFWSTSIFQAVMIAVSLTAFRETYAPLILARRARKLRKTTGNPRYHTEHERLDDSVLSILSKALTRPLRLLFFHPIIIIASVNLAFNYGVLYIVLTSFAQLWTDYYHVSVEMSGLHYLAVALGESAGAQVGAPMIDRFYRRKQAQHSDGDLAPEYRLPVIFPGALLAPVGLFIYGWTAEYRVHWIAVDIGVFIAMFGSQMSGMAWQAYIMDAYADHTSSARAATQFLASLTAFLFPLFVPAMYRATGYGWGNTAMAFASLVLAVPGPIALWYYGSRLRARARSTL</sequence>
<dbReference type="InterPro" id="IPR011701">
    <property type="entry name" value="MFS"/>
</dbReference>
<evidence type="ECO:0000256" key="5">
    <source>
        <dbReference type="SAM" id="Phobius"/>
    </source>
</evidence>
<feature type="transmembrane region" description="Helical" evidence="5">
    <location>
        <begin position="306"/>
        <end position="329"/>
    </location>
</feature>
<accession>A0A9W9BW77</accession>
<evidence type="ECO:0000256" key="4">
    <source>
        <dbReference type="ARBA" id="ARBA00023136"/>
    </source>
</evidence>
<dbReference type="GO" id="GO:0140115">
    <property type="term" value="P:export across plasma membrane"/>
    <property type="evidence" value="ECO:0007669"/>
    <property type="project" value="UniProtKB-ARBA"/>
</dbReference>
<dbReference type="GO" id="GO:0022857">
    <property type="term" value="F:transmembrane transporter activity"/>
    <property type="evidence" value="ECO:0007669"/>
    <property type="project" value="InterPro"/>
</dbReference>
<feature type="transmembrane region" description="Helical" evidence="5">
    <location>
        <begin position="350"/>
        <end position="367"/>
    </location>
</feature>
<dbReference type="PANTHER" id="PTHR23502:SF60">
    <property type="entry name" value="MAJOR FACILITATOR SUPERFAMILY (MFS) PROFILE DOMAIN-CONTAINING PROTEIN-RELATED"/>
    <property type="match status" value="1"/>
</dbReference>
<protein>
    <recommendedName>
        <fullName evidence="6">Major facilitator superfamily (MFS) profile domain-containing protein</fullName>
    </recommendedName>
</protein>
<feature type="transmembrane region" description="Helical" evidence="5">
    <location>
        <begin position="194"/>
        <end position="219"/>
    </location>
</feature>
<feature type="transmembrane region" description="Helical" evidence="5">
    <location>
        <begin position="6"/>
        <end position="24"/>
    </location>
</feature>
<keyword evidence="4 5" id="KW-0472">Membrane</keyword>
<dbReference type="GO" id="GO:0042908">
    <property type="term" value="P:xenobiotic transport"/>
    <property type="evidence" value="ECO:0007669"/>
    <property type="project" value="UniProtKB-ARBA"/>
</dbReference>
<comment type="caution">
    <text evidence="7">The sequence shown here is derived from an EMBL/GenBank/DDBJ whole genome shotgun (WGS) entry which is preliminary data.</text>
</comment>
<gene>
    <name evidence="7" type="ORF">N0V87_009200</name>
</gene>
<evidence type="ECO:0000256" key="1">
    <source>
        <dbReference type="ARBA" id="ARBA00004141"/>
    </source>
</evidence>
<dbReference type="AlphaFoldDB" id="A0A9W9BW77"/>
<evidence type="ECO:0000313" key="7">
    <source>
        <dbReference type="EMBL" id="KAJ4331410.1"/>
    </source>
</evidence>
<organism evidence="7 8">
    <name type="scientific">Didymella glomerata</name>
    <dbReference type="NCBI Taxonomy" id="749621"/>
    <lineage>
        <taxon>Eukaryota</taxon>
        <taxon>Fungi</taxon>
        <taxon>Dikarya</taxon>
        <taxon>Ascomycota</taxon>
        <taxon>Pezizomycotina</taxon>
        <taxon>Dothideomycetes</taxon>
        <taxon>Pleosporomycetidae</taxon>
        <taxon>Pleosporales</taxon>
        <taxon>Pleosporineae</taxon>
        <taxon>Didymellaceae</taxon>
        <taxon>Didymella</taxon>
    </lineage>
</organism>
<dbReference type="Proteomes" id="UP001140562">
    <property type="component" value="Unassembled WGS sequence"/>
</dbReference>
<feature type="transmembrane region" description="Helical" evidence="5">
    <location>
        <begin position="379"/>
        <end position="397"/>
    </location>
</feature>
<keyword evidence="8" id="KW-1185">Reference proteome</keyword>
<keyword evidence="3 5" id="KW-1133">Transmembrane helix</keyword>
<proteinExistence type="predicted"/>
<dbReference type="PANTHER" id="PTHR23502">
    <property type="entry name" value="MAJOR FACILITATOR SUPERFAMILY"/>
    <property type="match status" value="1"/>
</dbReference>
<dbReference type="PROSITE" id="PS00216">
    <property type="entry name" value="SUGAR_TRANSPORT_1"/>
    <property type="match status" value="1"/>
</dbReference>
<feature type="domain" description="Major facilitator superfamily (MFS) profile" evidence="6">
    <location>
        <begin position="1"/>
        <end position="402"/>
    </location>
</feature>
<dbReference type="OrthoDB" id="6770063at2759"/>
<dbReference type="InterPro" id="IPR020846">
    <property type="entry name" value="MFS_dom"/>
</dbReference>
<feature type="transmembrane region" description="Helical" evidence="5">
    <location>
        <begin position="61"/>
        <end position="83"/>
    </location>
</feature>
<evidence type="ECO:0000256" key="2">
    <source>
        <dbReference type="ARBA" id="ARBA00022692"/>
    </source>
</evidence>
<dbReference type="Gene3D" id="1.20.1250.20">
    <property type="entry name" value="MFS general substrate transporter like domains"/>
    <property type="match status" value="1"/>
</dbReference>
<dbReference type="PROSITE" id="PS50850">
    <property type="entry name" value="MFS"/>
    <property type="match status" value="1"/>
</dbReference>
<dbReference type="InterPro" id="IPR036259">
    <property type="entry name" value="MFS_trans_sf"/>
</dbReference>
<keyword evidence="2 5" id="KW-0812">Transmembrane</keyword>
<dbReference type="Pfam" id="PF07690">
    <property type="entry name" value="MFS_1"/>
    <property type="match status" value="1"/>
</dbReference>
<feature type="transmembrane region" description="Helical" evidence="5">
    <location>
        <begin position="239"/>
        <end position="259"/>
    </location>
</feature>
<comment type="subcellular location">
    <subcellularLocation>
        <location evidence="1">Membrane</location>
        <topology evidence="1">Multi-pass membrane protein</topology>
    </subcellularLocation>
</comment>
<evidence type="ECO:0000259" key="6">
    <source>
        <dbReference type="PROSITE" id="PS50850"/>
    </source>
</evidence>
<dbReference type="SUPFAM" id="SSF103473">
    <property type="entry name" value="MFS general substrate transporter"/>
    <property type="match status" value="1"/>
</dbReference>
<feature type="transmembrane region" description="Helical" evidence="5">
    <location>
        <begin position="279"/>
        <end position="300"/>
    </location>
</feature>